<comment type="cofactor">
    <cofactor evidence="7">
        <name>[4Fe-4S] cluster</name>
        <dbReference type="ChEBI" id="CHEBI:49883"/>
    </cofactor>
    <text evidence="7">Binds 1 [4Fe-4S] cluster.</text>
</comment>
<comment type="function">
    <text evidence="7">Regulatory subunit of DNA primase, an RNA polymerase that catalyzes the synthesis of short RNA molecules used as primers for DNA polymerase during DNA replication. Stabilizes and modulates the activity of the small subunit, increasing the rate of DNA synthesis, and conferring RNA synthesis capability. The DNA polymerase activity may enable DNA primase to also catalyze primer extension after primer synthesis. May also play a role in DNA repair.</text>
</comment>
<feature type="binding site" evidence="7">
    <location>
        <position position="345"/>
    </location>
    <ligand>
        <name>[4Fe-4S] cluster</name>
        <dbReference type="ChEBI" id="CHEBI:49883"/>
    </ligand>
</feature>
<evidence type="ECO:0000256" key="2">
    <source>
        <dbReference type="ARBA" id="ARBA00022515"/>
    </source>
</evidence>
<dbReference type="GO" id="GO:0006270">
    <property type="term" value="P:DNA replication initiation"/>
    <property type="evidence" value="ECO:0007669"/>
    <property type="project" value="TreeGrafter"/>
</dbReference>
<sequence length="362" mass="41254">MLSAPISRFPFLIDEPLNYLRGVEGLHHINSIADLFDYYKDFVEKAIEEVFTGEKKLASNISRTDEIVLTYSLMILASILNNPSFSTKVAVYLAKRYSPGLLRLNNRELITIANLVGIGLKEANAPHVVFIEEKAVRGKIEPVKKYYSLVLEFYDYLKLSKRLGGEAKYKLTNQVLIDGKVYLALDDKAFISRLIEEKFYEYILNKIDSLMATLSLESLLEKESVLEIIGTIKKIEPKKIERSATTITGPIKYNAFPPCMARIYESLKNGENLSHHQRFAIVAFLGNIGVDKEEIIDMFRGLPDFKEKITRYQVEHILGEKGGGKKYLPYSCEKMKTIGLCVANCNVKNPLQYYIINARKKK</sequence>
<name>A0A7C1E3J3_9CREN</name>
<keyword evidence="4 7" id="KW-0479">Metal-binding</keyword>
<dbReference type="InterPro" id="IPR023642">
    <property type="entry name" value="DNA_primase_lsu_PriL"/>
</dbReference>
<evidence type="ECO:0000313" key="9">
    <source>
        <dbReference type="EMBL" id="HDS11260.1"/>
    </source>
</evidence>
<dbReference type="GO" id="GO:0006269">
    <property type="term" value="P:DNA replication, synthesis of primer"/>
    <property type="evidence" value="ECO:0007669"/>
    <property type="project" value="UniProtKB-UniRule"/>
</dbReference>
<evidence type="ECO:0000259" key="8">
    <source>
        <dbReference type="Pfam" id="PF04104"/>
    </source>
</evidence>
<comment type="subunit">
    <text evidence="7">Heterodimer of a small subunit (PriS) and a large subunit (PriL).</text>
</comment>
<dbReference type="CDD" id="cd06560">
    <property type="entry name" value="PriL"/>
    <property type="match status" value="1"/>
</dbReference>
<keyword evidence="1 7" id="KW-0004">4Fe-4S</keyword>
<dbReference type="InterPro" id="IPR007238">
    <property type="entry name" value="DNA_primase_lsu_euk/arc"/>
</dbReference>
<dbReference type="HAMAP" id="MF_00701">
    <property type="entry name" value="DNA_primase_lrg_arc"/>
    <property type="match status" value="1"/>
</dbReference>
<keyword evidence="5 7" id="KW-0408">Iron</keyword>
<evidence type="ECO:0000256" key="1">
    <source>
        <dbReference type="ARBA" id="ARBA00022485"/>
    </source>
</evidence>
<dbReference type="PANTHER" id="PTHR10537:SF3">
    <property type="entry name" value="DNA PRIMASE LARGE SUBUNIT"/>
    <property type="match status" value="1"/>
</dbReference>
<keyword evidence="2 7" id="KW-0639">Primosome</keyword>
<feature type="binding site" evidence="7">
    <location>
        <position position="332"/>
    </location>
    <ligand>
        <name>[4Fe-4S] cluster</name>
        <dbReference type="ChEBI" id="CHEBI:49883"/>
    </ligand>
</feature>
<proteinExistence type="inferred from homology"/>
<organism evidence="9">
    <name type="scientific">Fervidicoccus fontis</name>
    <dbReference type="NCBI Taxonomy" id="683846"/>
    <lineage>
        <taxon>Archaea</taxon>
        <taxon>Thermoproteota</taxon>
        <taxon>Thermoprotei</taxon>
        <taxon>Fervidicoccales</taxon>
        <taxon>Fervidicoccaceae</taxon>
        <taxon>Fervidicoccus</taxon>
    </lineage>
</organism>
<feature type="binding site" evidence="7">
    <location>
        <position position="259"/>
    </location>
    <ligand>
        <name>[4Fe-4S] cluster</name>
        <dbReference type="ChEBI" id="CHEBI:49883"/>
    </ligand>
</feature>
<dbReference type="GO" id="GO:1990077">
    <property type="term" value="C:primosome complex"/>
    <property type="evidence" value="ECO:0007669"/>
    <property type="project" value="UniProtKB-KW"/>
</dbReference>
<reference evidence="9" key="1">
    <citation type="journal article" date="2020" name="mSystems">
        <title>Genome- and Community-Level Interaction Insights into Carbon Utilization and Element Cycling Functions of Hydrothermarchaeota in Hydrothermal Sediment.</title>
        <authorList>
            <person name="Zhou Z."/>
            <person name="Liu Y."/>
            <person name="Xu W."/>
            <person name="Pan J."/>
            <person name="Luo Z.H."/>
            <person name="Li M."/>
        </authorList>
    </citation>
    <scope>NUCLEOTIDE SEQUENCE [LARGE SCALE GENOMIC DNA]</scope>
    <source>
        <strain evidence="9">SpSt-123</strain>
    </source>
</reference>
<dbReference type="Pfam" id="PF04104">
    <property type="entry name" value="DNA_primase_lrg"/>
    <property type="match status" value="1"/>
</dbReference>
<dbReference type="InterPro" id="IPR058560">
    <property type="entry name" value="DNA_primase_C"/>
</dbReference>
<dbReference type="AlphaFoldDB" id="A0A7C1E3J3"/>
<feature type="domain" description="DNA primase large subunit C-terminal" evidence="8">
    <location>
        <begin position="251"/>
        <end position="342"/>
    </location>
</feature>
<evidence type="ECO:0000256" key="6">
    <source>
        <dbReference type="ARBA" id="ARBA00023014"/>
    </source>
</evidence>
<keyword evidence="3 7" id="KW-0235">DNA replication</keyword>
<protein>
    <recommendedName>
        <fullName evidence="7">DNA primase large subunit PriL</fullName>
    </recommendedName>
</protein>
<dbReference type="PANTHER" id="PTHR10537">
    <property type="entry name" value="DNA PRIMASE LARGE SUBUNIT"/>
    <property type="match status" value="1"/>
</dbReference>
<evidence type="ECO:0000256" key="3">
    <source>
        <dbReference type="ARBA" id="ARBA00022705"/>
    </source>
</evidence>
<feature type="binding site" evidence="7">
    <location>
        <position position="341"/>
    </location>
    <ligand>
        <name>[4Fe-4S] cluster</name>
        <dbReference type="ChEBI" id="CHEBI:49883"/>
    </ligand>
</feature>
<dbReference type="EMBL" id="DSDY01000197">
    <property type="protein sequence ID" value="HDS11260.1"/>
    <property type="molecule type" value="Genomic_DNA"/>
</dbReference>
<dbReference type="GO" id="GO:0046872">
    <property type="term" value="F:metal ion binding"/>
    <property type="evidence" value="ECO:0007669"/>
    <property type="project" value="UniProtKB-KW"/>
</dbReference>
<dbReference type="GO" id="GO:0051539">
    <property type="term" value="F:4 iron, 4 sulfur cluster binding"/>
    <property type="evidence" value="ECO:0007669"/>
    <property type="project" value="UniProtKB-UniRule"/>
</dbReference>
<evidence type="ECO:0000256" key="7">
    <source>
        <dbReference type="HAMAP-Rule" id="MF_00701"/>
    </source>
</evidence>
<evidence type="ECO:0000256" key="4">
    <source>
        <dbReference type="ARBA" id="ARBA00022723"/>
    </source>
</evidence>
<dbReference type="GO" id="GO:0003899">
    <property type="term" value="F:DNA-directed RNA polymerase activity"/>
    <property type="evidence" value="ECO:0007669"/>
    <property type="project" value="InterPro"/>
</dbReference>
<evidence type="ECO:0000256" key="5">
    <source>
        <dbReference type="ARBA" id="ARBA00023004"/>
    </source>
</evidence>
<accession>A0A7C1E3J3</accession>
<keyword evidence="6 7" id="KW-0411">Iron-sulfur</keyword>
<dbReference type="SUPFAM" id="SSF140914">
    <property type="entry name" value="PriB N-terminal domain-like"/>
    <property type="match status" value="1"/>
</dbReference>
<comment type="similarity">
    <text evidence="7">Belongs to the eukaryotic-type primase large subunit family.</text>
</comment>
<gene>
    <name evidence="7" type="primary">priL</name>
    <name evidence="9" type="ORF">ENO04_06610</name>
</gene>
<comment type="caution">
    <text evidence="9">The sequence shown here is derived from an EMBL/GenBank/DDBJ whole genome shotgun (WGS) entry which is preliminary data.</text>
</comment>